<dbReference type="AlphaFoldDB" id="H8H3Z8"/>
<protein>
    <recommendedName>
        <fullName evidence="4">Lipoprotein</fullName>
    </recommendedName>
</protein>
<dbReference type="Gene3D" id="2.60.40.10">
    <property type="entry name" value="Immunoglobulins"/>
    <property type="match status" value="2"/>
</dbReference>
<evidence type="ECO:0000313" key="2">
    <source>
        <dbReference type="EMBL" id="AFD28245.1"/>
    </source>
</evidence>
<reference evidence="2 3" key="1">
    <citation type="journal article" date="2012" name="PLoS ONE">
        <title>Genome sequence and transcriptome analysis of the radioresistant bacterium Deinococcus gobiensis: insights into the extreme environmental adaptations.</title>
        <authorList>
            <person name="Yuan M."/>
            <person name="Chen M."/>
            <person name="Zhang W."/>
            <person name="Lu W."/>
            <person name="Wang J."/>
            <person name="Yang M."/>
            <person name="Zhao P."/>
            <person name="Tang R."/>
            <person name="Li X."/>
            <person name="Hao Y."/>
            <person name="Zhou Z."/>
            <person name="Zhan Y."/>
            <person name="Yu H."/>
            <person name="Teng C."/>
            <person name="Yan Y."/>
            <person name="Ping S."/>
            <person name="Wang Y."/>
            <person name="Lin M."/>
        </authorList>
    </citation>
    <scope>NUCLEOTIDE SEQUENCE [LARGE SCALE GENOMIC DNA]</scope>
    <source>
        <strain evidence="3">DSM 21396 / JCM 16679 / CGMCC 1.7299 / I-0</strain>
        <plasmid evidence="2">P6</plasmid>
    </source>
</reference>
<dbReference type="PROSITE" id="PS51257">
    <property type="entry name" value="PROKAR_LIPOPROTEIN"/>
    <property type="match status" value="1"/>
</dbReference>
<dbReference type="KEGG" id="dgo:DGo_PF0022"/>
<keyword evidence="1" id="KW-0732">Signal</keyword>
<evidence type="ECO:0000256" key="1">
    <source>
        <dbReference type="SAM" id="SignalP"/>
    </source>
</evidence>
<sequence>MLRLLTAGLGLGLILSSCGSGGTPPSVAILTPISEATVTGTTAVQVTLDTQETGTVTVYARARGGTEEGRLIGTVNTSPYIVTWNTASLPAGADLELYAKATVKGATGTSPTVPVIIQNASSPALQYMVAYNIPKSSLNLQSQGTQRQLPPLDPAHIALRDIGASSTVPRHSSLISTQAIGADRQLAVEWAWSPVDGADGYRVLRSDKSVAGPFSVVANIAATAAGAARQTHTQFISAEDAKDVGSRVFGAVRSLSGVAQTESATSAAGRAVFMDEQLVASPVKGQVVEKGQPVLTWTALPGATGYLYFLCDRPCGEQKSQFLWTNPLNGGKYVTTTQLSAAYPSAREPLPRGTYHWWVAGVRQEGDRVVSLSYSESRTLVVP</sequence>
<dbReference type="PATRIC" id="fig|745776.4.peg.4103"/>
<dbReference type="EMBL" id="CP002197">
    <property type="protein sequence ID" value="AFD28245.1"/>
    <property type="molecule type" value="Genomic_DNA"/>
</dbReference>
<gene>
    <name evidence="2" type="ordered locus">DGo_PF0022</name>
</gene>
<dbReference type="Pfam" id="PF17957">
    <property type="entry name" value="Big_7"/>
    <property type="match status" value="1"/>
</dbReference>
<dbReference type="HOGENOM" id="CLU_721050_0_0_0"/>
<evidence type="ECO:0000313" key="3">
    <source>
        <dbReference type="Proteomes" id="UP000007575"/>
    </source>
</evidence>
<dbReference type="Proteomes" id="UP000007575">
    <property type="component" value="Plasmid P6"/>
</dbReference>
<accession>H8H3Z8</accession>
<feature type="signal peptide" evidence="1">
    <location>
        <begin position="1"/>
        <end position="22"/>
    </location>
</feature>
<organism evidence="2 3">
    <name type="scientific">Deinococcus gobiensis (strain DSM 21396 / JCM 16679 / CGMCC 1.7299 / I-0)</name>
    <dbReference type="NCBI Taxonomy" id="745776"/>
    <lineage>
        <taxon>Bacteria</taxon>
        <taxon>Thermotogati</taxon>
        <taxon>Deinococcota</taxon>
        <taxon>Deinococci</taxon>
        <taxon>Deinococcales</taxon>
        <taxon>Deinococcaceae</taxon>
        <taxon>Deinococcus</taxon>
    </lineage>
</organism>
<proteinExistence type="predicted"/>
<geneLocation type="plasmid" evidence="2 3">
    <name>P6</name>
</geneLocation>
<keyword evidence="3" id="KW-1185">Reference proteome</keyword>
<name>H8H3Z8_DEIGI</name>
<keyword evidence="2" id="KW-0614">Plasmid</keyword>
<feature type="chain" id="PRO_5003612393" description="Lipoprotein" evidence="1">
    <location>
        <begin position="23"/>
        <end position="383"/>
    </location>
</feature>
<dbReference type="InterPro" id="IPR013783">
    <property type="entry name" value="Ig-like_fold"/>
</dbReference>
<evidence type="ECO:0008006" key="4">
    <source>
        <dbReference type="Google" id="ProtNLM"/>
    </source>
</evidence>